<keyword evidence="3" id="KW-1185">Reference proteome</keyword>
<evidence type="ECO:0000313" key="2">
    <source>
        <dbReference type="EMBL" id="MBS7660553.1"/>
    </source>
</evidence>
<accession>A0ABS5PWJ6</accession>
<keyword evidence="1" id="KW-0472">Membrane</keyword>
<evidence type="ECO:0000313" key="3">
    <source>
        <dbReference type="Proteomes" id="UP001196601"/>
    </source>
</evidence>
<keyword evidence="1" id="KW-0812">Transmembrane</keyword>
<proteinExistence type="predicted"/>
<evidence type="ECO:0000256" key="1">
    <source>
        <dbReference type="SAM" id="Phobius"/>
    </source>
</evidence>
<gene>
    <name evidence="2" type="ORF">I0D00_01125</name>
</gene>
<comment type="caution">
    <text evidence="2">The sequence shown here is derived from an EMBL/GenBank/DDBJ whole genome shotgun (WGS) entry which is preliminary data.</text>
</comment>
<name>A0ABS5PWJ6_9PSED</name>
<feature type="transmembrane region" description="Helical" evidence="1">
    <location>
        <begin position="229"/>
        <end position="250"/>
    </location>
</feature>
<dbReference type="RefSeq" id="WP_213637927.1">
    <property type="nucleotide sequence ID" value="NZ_JADPMV010000001.1"/>
</dbReference>
<dbReference type="Proteomes" id="UP001196601">
    <property type="component" value="Unassembled WGS sequence"/>
</dbReference>
<sequence>MEIYCAHPLTREYLGISSADPDPLDADNWLIPAHAYADAPPAIPAGQVAQRSADGSAWQLVEDHRGTVYSTTTGEAQQHGDLGELPEGLTNQPRPSPDHLWAGTSWVLDAALQAANLRALQAGLCAQIDTAADAARRAVAGDPLRAVEYDRAAAEAQAFAAAGYPEGAVPRTVAAWAINGRSAQQAADSILAEAAAYTEALYQIREARLQAKEQVRQAMDQGDPEQAQAIAAAAIAAAAIASIAAAVAGVGNNAG</sequence>
<reference evidence="2 3" key="1">
    <citation type="journal article" date="2021" name="Syst. Appl. Microbiol.">
        <title>Pseudomonas lalucatii sp. nov. isolated from Vallgornera, a karstic cave in Mallorca, Western Mediterranean.</title>
        <authorList>
            <person name="Busquets A."/>
            <person name="Mulet M."/>
            <person name="Gomila M."/>
            <person name="Garcia-Valdes E."/>
        </authorList>
    </citation>
    <scope>NUCLEOTIDE SEQUENCE [LARGE SCALE GENOMIC DNA]</scope>
    <source>
        <strain evidence="2 3">R1b54</strain>
    </source>
</reference>
<dbReference type="PRINTS" id="PR00833">
    <property type="entry name" value="POAALLERGEN"/>
</dbReference>
<protein>
    <submittedName>
        <fullName evidence="2">Phage tail protein</fullName>
    </submittedName>
</protein>
<organism evidence="2 3">
    <name type="scientific">Pseudomonas lalucatii</name>
    <dbReference type="NCBI Taxonomy" id="1424203"/>
    <lineage>
        <taxon>Bacteria</taxon>
        <taxon>Pseudomonadati</taxon>
        <taxon>Pseudomonadota</taxon>
        <taxon>Gammaproteobacteria</taxon>
        <taxon>Pseudomonadales</taxon>
        <taxon>Pseudomonadaceae</taxon>
        <taxon>Pseudomonas</taxon>
    </lineage>
</organism>
<keyword evidence="1" id="KW-1133">Transmembrane helix</keyword>
<dbReference type="EMBL" id="JADPMV010000001">
    <property type="protein sequence ID" value="MBS7660553.1"/>
    <property type="molecule type" value="Genomic_DNA"/>
</dbReference>